<dbReference type="InterPro" id="IPR000073">
    <property type="entry name" value="AB_hydrolase_1"/>
</dbReference>
<dbReference type="SUPFAM" id="SSF53474">
    <property type="entry name" value="alpha/beta-Hydrolases"/>
    <property type="match status" value="1"/>
</dbReference>
<accession>A0A5C8PUF5</accession>
<dbReference type="InterPro" id="IPR000639">
    <property type="entry name" value="Epox_hydrolase-like"/>
</dbReference>
<dbReference type="InterPro" id="IPR029058">
    <property type="entry name" value="AB_hydrolase_fold"/>
</dbReference>
<dbReference type="OrthoDB" id="9812774at2"/>
<protein>
    <submittedName>
        <fullName evidence="3">Alpha/beta hydrolase</fullName>
    </submittedName>
</protein>
<dbReference type="PRINTS" id="PR00412">
    <property type="entry name" value="EPOXHYDRLASE"/>
</dbReference>
<sequence length="289" mass="32073">MFEGFQSQTIDVGETMINALVGGAGAPLLLLHGYPQTHVMWHRIAPALAERFTVVATDLRGYGDSGVPASSDDHFSFSKRATAADQVKVMERLGHRRFMVAGHDRGARVTHRLVLDWPDRVSRAAVLDIVPTPHVFAHVDKTLATAYWHWFFLIQKADLPERMIGADPDFYLQRLLGGLTQTEAITAEAFAEYRRCFAQEARIHATCEDYRAGASIDLEHHAADHGRKITCPLLVLWGASSGVGRMYKPLEVWRGWADDVSGQAVPGGHFLPEEAPRETLDAMLAFFGQ</sequence>
<dbReference type="Gene3D" id="3.40.50.1820">
    <property type="entry name" value="alpha/beta hydrolase"/>
    <property type="match status" value="1"/>
</dbReference>
<comment type="caution">
    <text evidence="3">The sequence shown here is derived from an EMBL/GenBank/DDBJ whole genome shotgun (WGS) entry which is preliminary data.</text>
</comment>
<dbReference type="EMBL" id="VDUZ01000003">
    <property type="protein sequence ID" value="TXL81645.1"/>
    <property type="molecule type" value="Genomic_DNA"/>
</dbReference>
<name>A0A5C8PUF5_9HYPH</name>
<evidence type="ECO:0000313" key="3">
    <source>
        <dbReference type="EMBL" id="TXL81645.1"/>
    </source>
</evidence>
<dbReference type="Proteomes" id="UP000321638">
    <property type="component" value="Unassembled WGS sequence"/>
</dbReference>
<dbReference type="AlphaFoldDB" id="A0A5C8PUF5"/>
<keyword evidence="4" id="KW-1185">Reference proteome</keyword>
<evidence type="ECO:0000313" key="4">
    <source>
        <dbReference type="Proteomes" id="UP000321638"/>
    </source>
</evidence>
<evidence type="ECO:0000259" key="2">
    <source>
        <dbReference type="Pfam" id="PF00561"/>
    </source>
</evidence>
<organism evidence="3 4">
    <name type="scientific">Vineibacter terrae</name>
    <dbReference type="NCBI Taxonomy" id="2586908"/>
    <lineage>
        <taxon>Bacteria</taxon>
        <taxon>Pseudomonadati</taxon>
        <taxon>Pseudomonadota</taxon>
        <taxon>Alphaproteobacteria</taxon>
        <taxon>Hyphomicrobiales</taxon>
        <taxon>Vineibacter</taxon>
    </lineage>
</organism>
<dbReference type="RefSeq" id="WP_147845553.1">
    <property type="nucleotide sequence ID" value="NZ_VDUZ01000003.1"/>
</dbReference>
<evidence type="ECO:0000256" key="1">
    <source>
        <dbReference type="ARBA" id="ARBA00022801"/>
    </source>
</evidence>
<dbReference type="GO" id="GO:0016787">
    <property type="term" value="F:hydrolase activity"/>
    <property type="evidence" value="ECO:0007669"/>
    <property type="project" value="UniProtKB-KW"/>
</dbReference>
<gene>
    <name evidence="3" type="ORF">FHP25_03705</name>
</gene>
<keyword evidence="1 3" id="KW-0378">Hydrolase</keyword>
<dbReference type="Pfam" id="PF00561">
    <property type="entry name" value="Abhydrolase_1"/>
    <property type="match status" value="1"/>
</dbReference>
<feature type="domain" description="AB hydrolase-1" evidence="2">
    <location>
        <begin position="27"/>
        <end position="276"/>
    </location>
</feature>
<dbReference type="PANTHER" id="PTHR43329">
    <property type="entry name" value="EPOXIDE HYDROLASE"/>
    <property type="match status" value="1"/>
</dbReference>
<proteinExistence type="predicted"/>
<reference evidence="3 4" key="1">
    <citation type="submission" date="2019-06" db="EMBL/GenBank/DDBJ databases">
        <title>New taxonomy in bacterial strain CC-CFT640, isolated from vineyard.</title>
        <authorList>
            <person name="Lin S.-Y."/>
            <person name="Tsai C.-F."/>
            <person name="Young C.-C."/>
        </authorList>
    </citation>
    <scope>NUCLEOTIDE SEQUENCE [LARGE SCALE GENOMIC DNA]</scope>
    <source>
        <strain evidence="3 4">CC-CFT640</strain>
    </source>
</reference>